<dbReference type="Gene3D" id="2.102.10.10">
    <property type="entry name" value="Rieske [2Fe-2S] iron-sulphur domain"/>
    <property type="match status" value="1"/>
</dbReference>
<gene>
    <name evidence="12" type="ORF">HT102_10240</name>
</gene>
<dbReference type="Pfam" id="PF00355">
    <property type="entry name" value="Rieske"/>
    <property type="match status" value="1"/>
</dbReference>
<dbReference type="GO" id="GO:0046872">
    <property type="term" value="F:metal ion binding"/>
    <property type="evidence" value="ECO:0007669"/>
    <property type="project" value="UniProtKB-KW"/>
</dbReference>
<feature type="region of interest" description="Disordered" evidence="10">
    <location>
        <begin position="45"/>
        <end position="74"/>
    </location>
</feature>
<dbReference type="AlphaFoldDB" id="A0A927JDY0"/>
<evidence type="ECO:0000259" key="11">
    <source>
        <dbReference type="PROSITE" id="PS51296"/>
    </source>
</evidence>
<comment type="cofactor">
    <cofactor evidence="9">
        <name>[2Fe-2S] cluster</name>
        <dbReference type="ChEBI" id="CHEBI:190135"/>
    </cofactor>
</comment>
<comment type="function">
    <text evidence="1">Iron-sulfur subunit of the cytochrome bc1 complex, an essential component of the respiratory electron transport chain required for ATP synthesis. The bc1 complex catalyzes the oxidation of menaquinol and the reduction of cytochrome c in the respiratory chain. The bc1 complex operates through a Q-cycle mechanism that couples electron transfer to generation of the proton gradient that drives ATP synthesis.</text>
</comment>
<dbReference type="EMBL" id="JACYWE010000005">
    <property type="protein sequence ID" value="MBD8506867.1"/>
    <property type="molecule type" value="Genomic_DNA"/>
</dbReference>
<accession>A0A927JDY0</accession>
<comment type="caution">
    <text evidence="12">The sequence shown here is derived from an EMBL/GenBank/DDBJ whole genome shotgun (WGS) entry which is preliminary data.</text>
</comment>
<evidence type="ECO:0000256" key="10">
    <source>
        <dbReference type="SAM" id="MobiDB-lite"/>
    </source>
</evidence>
<dbReference type="PRINTS" id="PR00162">
    <property type="entry name" value="RIESKE"/>
</dbReference>
<evidence type="ECO:0000256" key="3">
    <source>
        <dbReference type="ARBA" id="ARBA00022714"/>
    </source>
</evidence>
<keyword evidence="6" id="KW-0411">Iron-sulfur</keyword>
<keyword evidence="4" id="KW-0479">Metal-binding</keyword>
<keyword evidence="3" id="KW-0001">2Fe-2S</keyword>
<evidence type="ECO:0000256" key="2">
    <source>
        <dbReference type="ARBA" id="ARBA00015816"/>
    </source>
</evidence>
<feature type="compositionally biased region" description="Polar residues" evidence="10">
    <location>
        <begin position="57"/>
        <end position="71"/>
    </location>
</feature>
<dbReference type="GO" id="GO:0051537">
    <property type="term" value="F:2 iron, 2 sulfur cluster binding"/>
    <property type="evidence" value="ECO:0007669"/>
    <property type="project" value="UniProtKB-KW"/>
</dbReference>
<sequence length="164" mass="16490">MATDGPGPIVGPDYRRESTVDRRQAIKAGCVACAGTVVAACGGGGTSPTTSGDDQVPATSGPGSPDGQSASGALADTADVPVGSAVILTEVQLVVTQPTAGEFYAYSAVCPHQGCVVREVREQTIVCPCHGSEFQLDGAVQRGPALRGLEPRAIRVEGTSIVPA</sequence>
<dbReference type="GO" id="GO:0016705">
    <property type="term" value="F:oxidoreductase activity, acting on paired donors, with incorporation or reduction of molecular oxygen"/>
    <property type="evidence" value="ECO:0007669"/>
    <property type="project" value="UniProtKB-ARBA"/>
</dbReference>
<dbReference type="InterPro" id="IPR005805">
    <property type="entry name" value="Rieske_Fe-S_prot_C"/>
</dbReference>
<dbReference type="PANTHER" id="PTHR10134">
    <property type="entry name" value="CYTOCHROME B-C1 COMPLEX SUBUNIT RIESKE, MITOCHONDRIAL"/>
    <property type="match status" value="1"/>
</dbReference>
<dbReference type="PROSITE" id="PS51296">
    <property type="entry name" value="RIESKE"/>
    <property type="match status" value="1"/>
</dbReference>
<protein>
    <recommendedName>
        <fullName evidence="2">Cytochrome bc1 complex Rieske iron-sulfur subunit</fullName>
    </recommendedName>
    <alternativeName>
        <fullName evidence="8">Cytochrome bc1 reductase complex subunit QcrA</fullName>
    </alternativeName>
</protein>
<dbReference type="CDD" id="cd03467">
    <property type="entry name" value="Rieske"/>
    <property type="match status" value="1"/>
</dbReference>
<evidence type="ECO:0000256" key="1">
    <source>
        <dbReference type="ARBA" id="ARBA00002494"/>
    </source>
</evidence>
<dbReference type="GO" id="GO:0004497">
    <property type="term" value="F:monooxygenase activity"/>
    <property type="evidence" value="ECO:0007669"/>
    <property type="project" value="UniProtKB-ARBA"/>
</dbReference>
<feature type="domain" description="Rieske" evidence="11">
    <location>
        <begin position="72"/>
        <end position="163"/>
    </location>
</feature>
<dbReference type="SUPFAM" id="SSF50022">
    <property type="entry name" value="ISP domain"/>
    <property type="match status" value="1"/>
</dbReference>
<evidence type="ECO:0000313" key="13">
    <source>
        <dbReference type="Proteomes" id="UP000642993"/>
    </source>
</evidence>
<evidence type="ECO:0000256" key="8">
    <source>
        <dbReference type="ARBA" id="ARBA00029586"/>
    </source>
</evidence>
<name>A0A927JDY0_9ACTN</name>
<keyword evidence="5" id="KW-0408">Iron</keyword>
<organism evidence="12 13">
    <name type="scientific">Lolliginicoccus lacisalsi</name>
    <dbReference type="NCBI Taxonomy" id="2742202"/>
    <lineage>
        <taxon>Bacteria</taxon>
        <taxon>Bacillati</taxon>
        <taxon>Actinomycetota</taxon>
        <taxon>Actinomycetes</taxon>
        <taxon>Mycobacteriales</taxon>
        <taxon>Hoyosellaceae</taxon>
        <taxon>Lolliginicoccus</taxon>
    </lineage>
</organism>
<evidence type="ECO:0000256" key="9">
    <source>
        <dbReference type="ARBA" id="ARBA00034078"/>
    </source>
</evidence>
<evidence type="ECO:0000313" key="12">
    <source>
        <dbReference type="EMBL" id="MBD8506867.1"/>
    </source>
</evidence>
<dbReference type="GO" id="GO:0016020">
    <property type="term" value="C:membrane"/>
    <property type="evidence" value="ECO:0007669"/>
    <property type="project" value="InterPro"/>
</dbReference>
<reference evidence="12" key="1">
    <citation type="submission" date="2020-09" db="EMBL/GenBank/DDBJ databases">
        <title>Hoyosella lacisalsi sp. nov., a halotolerant actinobacterium isolated from soil of Lake Gudzhirganskoe.</title>
        <authorList>
            <person name="Yang Q."/>
            <person name="Guo P.Y."/>
            <person name="Liu S.W."/>
            <person name="Li F.N."/>
            <person name="Sun C.H."/>
        </authorList>
    </citation>
    <scope>NUCLEOTIDE SEQUENCE</scope>
    <source>
        <strain evidence="12">G463</strain>
    </source>
</reference>
<keyword evidence="13" id="KW-1185">Reference proteome</keyword>
<proteinExistence type="predicted"/>
<evidence type="ECO:0000256" key="4">
    <source>
        <dbReference type="ARBA" id="ARBA00022723"/>
    </source>
</evidence>
<evidence type="ECO:0000256" key="5">
    <source>
        <dbReference type="ARBA" id="ARBA00023004"/>
    </source>
</evidence>
<dbReference type="InterPro" id="IPR014349">
    <property type="entry name" value="Rieske_Fe-S_prot"/>
</dbReference>
<evidence type="ECO:0000256" key="7">
    <source>
        <dbReference type="ARBA" id="ARBA00023157"/>
    </source>
</evidence>
<dbReference type="InterPro" id="IPR017941">
    <property type="entry name" value="Rieske_2Fe-2S"/>
</dbReference>
<keyword evidence="7" id="KW-1015">Disulfide bond</keyword>
<dbReference type="Proteomes" id="UP000642993">
    <property type="component" value="Unassembled WGS sequence"/>
</dbReference>
<evidence type="ECO:0000256" key="6">
    <source>
        <dbReference type="ARBA" id="ARBA00023014"/>
    </source>
</evidence>
<dbReference type="InterPro" id="IPR036922">
    <property type="entry name" value="Rieske_2Fe-2S_sf"/>
</dbReference>